<gene>
    <name evidence="6" type="ORF">ACFQHK_15970</name>
</gene>
<feature type="region of interest" description="Disordered" evidence="4">
    <location>
        <begin position="30"/>
        <end position="75"/>
    </location>
</feature>
<dbReference type="EMBL" id="JBHSXM010000002">
    <property type="protein sequence ID" value="MFC6837978.1"/>
    <property type="molecule type" value="Genomic_DNA"/>
</dbReference>
<evidence type="ECO:0000313" key="6">
    <source>
        <dbReference type="EMBL" id="MFC6837978.1"/>
    </source>
</evidence>
<evidence type="ECO:0000256" key="2">
    <source>
        <dbReference type="ARBA" id="ARBA00022448"/>
    </source>
</evidence>
<protein>
    <submittedName>
        <fullName evidence="6">ABC transporter substrate-binding protein</fullName>
    </submittedName>
</protein>
<keyword evidence="2" id="KW-0813">Transport</keyword>
<dbReference type="InterPro" id="IPR051313">
    <property type="entry name" value="Bact_iron-sidero_bind"/>
</dbReference>
<dbReference type="Proteomes" id="UP001596406">
    <property type="component" value="Unassembled WGS sequence"/>
</dbReference>
<dbReference type="RefSeq" id="WP_304449695.1">
    <property type="nucleotide sequence ID" value="NZ_JARRAH010000002.1"/>
</dbReference>
<dbReference type="Gene3D" id="3.40.50.1980">
    <property type="entry name" value="Nitrogenase molybdenum iron protein domain"/>
    <property type="match status" value="2"/>
</dbReference>
<sequence length="427" mass="48087">MADDATEHEAPTRREYVKYGGALVGGGLLAGCVGQTESGNQSEPAATNTSDESEEKGESYSATIEPTGRVEFDEPPESVVPALQFGADLMVALGQWDRVEWMAFRRNVDETFFRMVPELSFDLDEVETLSPEGTLDKELFYSADPDLLAFDPNLSMAYENGFDVDDVQEVQDNVAPWFGNHSRRKRGDSWYQWPEEEEYGYVGMYDQVETYAQLFGVKDRAAALRELHDELIESVRADLPSESDRPTIALPHALAPRDGEIWVYNPISSIPEAYGKKQYRDLNVRDAFSGWYEGESSVTTDAEGMLEADPDVIFLHFGVTFYNDSASEWYDSSDEDTTVVERTMETYRSDAVLSELTAVQNDRLYVGHTGQQGPLTNLFQTEMLAKQLYPDIYGEFPGLDDDGTWEIPEAERLFDRQRVADIIDGDI</sequence>
<reference evidence="6 7" key="1">
    <citation type="journal article" date="2019" name="Int. J. Syst. Evol. Microbiol.">
        <title>The Global Catalogue of Microorganisms (GCM) 10K type strain sequencing project: providing services to taxonomists for standard genome sequencing and annotation.</title>
        <authorList>
            <consortium name="The Broad Institute Genomics Platform"/>
            <consortium name="The Broad Institute Genome Sequencing Center for Infectious Disease"/>
            <person name="Wu L."/>
            <person name="Ma J."/>
        </authorList>
    </citation>
    <scope>NUCLEOTIDE SEQUENCE [LARGE SCALE GENOMIC DNA]</scope>
    <source>
        <strain evidence="6 7">PSRA2</strain>
    </source>
</reference>
<evidence type="ECO:0000256" key="3">
    <source>
        <dbReference type="ARBA" id="ARBA00022729"/>
    </source>
</evidence>
<evidence type="ECO:0000313" key="7">
    <source>
        <dbReference type="Proteomes" id="UP001596406"/>
    </source>
</evidence>
<comment type="caution">
    <text evidence="6">The sequence shown here is derived from an EMBL/GenBank/DDBJ whole genome shotgun (WGS) entry which is preliminary data.</text>
</comment>
<dbReference type="PROSITE" id="PS50983">
    <property type="entry name" value="FE_B12_PBP"/>
    <property type="match status" value="1"/>
</dbReference>
<organism evidence="6 7">
    <name type="scientific">Halomarina ordinaria</name>
    <dbReference type="NCBI Taxonomy" id="3033939"/>
    <lineage>
        <taxon>Archaea</taxon>
        <taxon>Methanobacteriati</taxon>
        <taxon>Methanobacteriota</taxon>
        <taxon>Stenosarchaea group</taxon>
        <taxon>Halobacteria</taxon>
        <taxon>Halobacteriales</taxon>
        <taxon>Natronomonadaceae</taxon>
        <taxon>Halomarina</taxon>
    </lineage>
</organism>
<feature type="domain" description="Fe/B12 periplasmic-binding" evidence="5">
    <location>
        <begin position="78"/>
        <end position="396"/>
    </location>
</feature>
<keyword evidence="7" id="KW-1185">Reference proteome</keyword>
<feature type="compositionally biased region" description="Polar residues" evidence="4">
    <location>
        <begin position="35"/>
        <end position="50"/>
    </location>
</feature>
<dbReference type="PANTHER" id="PTHR30532:SF1">
    <property type="entry name" value="IRON(3+)-HYDROXAMATE-BINDING PROTEIN FHUD"/>
    <property type="match status" value="1"/>
</dbReference>
<proteinExistence type="predicted"/>
<dbReference type="Pfam" id="PF01497">
    <property type="entry name" value="Peripla_BP_2"/>
    <property type="match status" value="1"/>
</dbReference>
<evidence type="ECO:0000256" key="1">
    <source>
        <dbReference type="ARBA" id="ARBA00004196"/>
    </source>
</evidence>
<comment type="subcellular location">
    <subcellularLocation>
        <location evidence="1">Cell envelope</location>
    </subcellularLocation>
</comment>
<name>A0ABD5UGJ4_9EURY</name>
<dbReference type="SUPFAM" id="SSF53807">
    <property type="entry name" value="Helical backbone' metal receptor"/>
    <property type="match status" value="1"/>
</dbReference>
<accession>A0ABD5UGJ4</accession>
<evidence type="ECO:0000256" key="4">
    <source>
        <dbReference type="SAM" id="MobiDB-lite"/>
    </source>
</evidence>
<evidence type="ECO:0000259" key="5">
    <source>
        <dbReference type="PROSITE" id="PS50983"/>
    </source>
</evidence>
<dbReference type="PANTHER" id="PTHR30532">
    <property type="entry name" value="IRON III DICITRATE-BINDING PERIPLASMIC PROTEIN"/>
    <property type="match status" value="1"/>
</dbReference>
<dbReference type="AlphaFoldDB" id="A0ABD5UGJ4"/>
<dbReference type="InterPro" id="IPR002491">
    <property type="entry name" value="ABC_transptr_periplasmic_BD"/>
</dbReference>
<keyword evidence="3" id="KW-0732">Signal</keyword>